<dbReference type="InParanoid" id="A0A165HSN2"/>
<accession>A0A165HSN2</accession>
<keyword evidence="3" id="KW-1185">Reference proteome</keyword>
<feature type="compositionally biased region" description="Basic and acidic residues" evidence="1">
    <location>
        <begin position="337"/>
        <end position="351"/>
    </location>
</feature>
<feature type="compositionally biased region" description="Polar residues" evidence="1">
    <location>
        <begin position="292"/>
        <end position="305"/>
    </location>
</feature>
<gene>
    <name evidence="2" type="ORF">CALCODRAFT_507400</name>
</gene>
<dbReference type="AlphaFoldDB" id="A0A165HSN2"/>
<dbReference type="Proteomes" id="UP000076842">
    <property type="component" value="Unassembled WGS sequence"/>
</dbReference>
<protein>
    <submittedName>
        <fullName evidence="2">Uncharacterized protein</fullName>
    </submittedName>
</protein>
<organism evidence="2 3">
    <name type="scientific">Calocera cornea HHB12733</name>
    <dbReference type="NCBI Taxonomy" id="1353952"/>
    <lineage>
        <taxon>Eukaryota</taxon>
        <taxon>Fungi</taxon>
        <taxon>Dikarya</taxon>
        <taxon>Basidiomycota</taxon>
        <taxon>Agaricomycotina</taxon>
        <taxon>Dacrymycetes</taxon>
        <taxon>Dacrymycetales</taxon>
        <taxon>Dacrymycetaceae</taxon>
        <taxon>Calocera</taxon>
    </lineage>
</organism>
<feature type="region of interest" description="Disordered" evidence="1">
    <location>
        <begin position="218"/>
        <end position="422"/>
    </location>
</feature>
<reference evidence="2 3" key="1">
    <citation type="journal article" date="2016" name="Mol. Biol. Evol.">
        <title>Comparative Genomics of Early-Diverging Mushroom-Forming Fungi Provides Insights into the Origins of Lignocellulose Decay Capabilities.</title>
        <authorList>
            <person name="Nagy L.G."/>
            <person name="Riley R."/>
            <person name="Tritt A."/>
            <person name="Adam C."/>
            <person name="Daum C."/>
            <person name="Floudas D."/>
            <person name="Sun H."/>
            <person name="Yadav J.S."/>
            <person name="Pangilinan J."/>
            <person name="Larsson K.H."/>
            <person name="Matsuura K."/>
            <person name="Barry K."/>
            <person name="Labutti K."/>
            <person name="Kuo R."/>
            <person name="Ohm R.A."/>
            <person name="Bhattacharya S.S."/>
            <person name="Shirouzu T."/>
            <person name="Yoshinaga Y."/>
            <person name="Martin F.M."/>
            <person name="Grigoriev I.V."/>
            <person name="Hibbett D.S."/>
        </authorList>
    </citation>
    <scope>NUCLEOTIDE SEQUENCE [LARGE SCALE GENOMIC DNA]</scope>
    <source>
        <strain evidence="2 3">HHB12733</strain>
    </source>
</reference>
<feature type="compositionally biased region" description="Basic and acidic residues" evidence="1">
    <location>
        <begin position="463"/>
        <end position="476"/>
    </location>
</feature>
<feature type="compositionally biased region" description="Polar residues" evidence="1">
    <location>
        <begin position="397"/>
        <end position="409"/>
    </location>
</feature>
<feature type="region of interest" description="Disordered" evidence="1">
    <location>
        <begin position="697"/>
        <end position="721"/>
    </location>
</feature>
<evidence type="ECO:0000313" key="3">
    <source>
        <dbReference type="Proteomes" id="UP000076842"/>
    </source>
</evidence>
<evidence type="ECO:0000313" key="2">
    <source>
        <dbReference type="EMBL" id="KZT59692.1"/>
    </source>
</evidence>
<feature type="compositionally biased region" description="Polar residues" evidence="1">
    <location>
        <begin position="505"/>
        <end position="518"/>
    </location>
</feature>
<proteinExistence type="predicted"/>
<feature type="region of interest" description="Disordered" evidence="1">
    <location>
        <begin position="530"/>
        <end position="601"/>
    </location>
</feature>
<name>A0A165HSN2_9BASI</name>
<sequence length="777" mass="88472">MAVLELDFGRELLRLTPINESWVRGVKVPIVIQLLPLSKLLEVEWSRCRSWDALASHGPEEAINVTRWEELVDSVKKPAKWKDKAMWLRWGTLYTRYHEEALEAAGHTFNGKMMYLLHLAHRYVSTYTPHLAHILPDTARIPRSIRQAHKSAFHYTPLEQHHAAQKHVISLRDQLKDWFGSGPPGHNPTSAKGGVADQGLENAQLAVLGMSASSTKMITQRNDPNVVSADTPLSKRDAGEPALAVPTPQRTLATSRKRQRESVSLHGYEEDDERQRTGRNKRARLVNAGEQVATTPITSTNSANLSPGHHTHETGISSPRKHRLAPPRLDSAENEDEHDRARRSDRERVDETPSSPHRRRRREPSSPLMGVDLIEYEPPGRTKGARLEKSPDHTILQEGQRQSDSQSLTLFEKSLDERTRRRRHARRQELMLQQVARELSSSEELIWDEATRQYINGRRVEPTVELHSASRSDSTSRKRKTSTSTEESRRLRGTALGTPQDHSIRSANSRRLATSSPNSDVVIDLDLTNDEETIPSSPGSDKGIRPATGSQKRKQDELLSYTPDSTDGGQQKKRRHVQSSDLQERGEPHSGHASQSRIPVREHEIRRLCQDYYSGGAFCKPAWPTLPIMKNKHKFNGKDIARYTEDRRREAQDDIEPVFVPYKSLTADIIQENGKVTTRWPGESTVVIRHGPFRCQDCQGTENPESKKKGGRTRKRKREEDEVELVLEWYHCTESVDTSDSGTVPTPQQMWKRLEKLLGWTRPRPMMRSETKQKAKE</sequence>
<feature type="region of interest" description="Disordered" evidence="1">
    <location>
        <begin position="463"/>
        <end position="518"/>
    </location>
</feature>
<dbReference type="OrthoDB" id="3423501at2759"/>
<dbReference type="EMBL" id="KV423938">
    <property type="protein sequence ID" value="KZT59692.1"/>
    <property type="molecule type" value="Genomic_DNA"/>
</dbReference>
<evidence type="ECO:0000256" key="1">
    <source>
        <dbReference type="SAM" id="MobiDB-lite"/>
    </source>
</evidence>